<evidence type="ECO:0000259" key="1">
    <source>
        <dbReference type="Pfam" id="PF01609"/>
    </source>
</evidence>
<dbReference type="GO" id="GO:0006313">
    <property type="term" value="P:DNA transposition"/>
    <property type="evidence" value="ECO:0007669"/>
    <property type="project" value="InterPro"/>
</dbReference>
<dbReference type="NCBIfam" id="NF033559">
    <property type="entry name" value="transpos_IS1634"/>
    <property type="match status" value="1"/>
</dbReference>
<dbReference type="Proteomes" id="UP000199086">
    <property type="component" value="Unassembled WGS sequence"/>
</dbReference>
<reference evidence="2 3" key="1">
    <citation type="submission" date="2016-06" db="EMBL/GenBank/DDBJ databases">
        <authorList>
            <person name="Olsen C.W."/>
            <person name="Carey S."/>
            <person name="Hinshaw L."/>
            <person name="Karasin A.I."/>
        </authorList>
    </citation>
    <scope>NUCLEOTIDE SEQUENCE [LARGE SCALE GENOMIC DNA]</scope>
    <source>
        <strain evidence="2 3">LZ-22</strain>
    </source>
</reference>
<dbReference type="SUPFAM" id="SSF53098">
    <property type="entry name" value="Ribonuclease H-like"/>
    <property type="match status" value="1"/>
</dbReference>
<sequence>MRKVKTASGATAVQIVHKRGKQRLGIDHIGSAHDQGELELLLQVARERLVQGQDELELGWEPTGRPPGQAVVESTASAVLWDALSSVYDGLGFDVLGDECFRQLVLARIVEPTSKLDSIRVLDGLGVAAPSLSTIKRTLPRINKGDYRDLLARACWDHVTAKGGVALVMYDVTTLYFEAENEDALRRVGMSKERRVDPQITVGLLVDPTGFPLEVHMFEGNKAETTTLLPVIEAFQARHQVRDLVVVADAGMLSAANLNALEDAGFSFIVAARQSKAPAELQGHFEAHGNYLADGATFEVTRPMGVGKDRRDRRVVWHYLSARARRDQQTLNKQIERAETIADGKAPIGKHRFVTLEGATKGVDWTLVERARAAAGFKGYVTNLDPDLLDGPAVVATYRDLWNVEASFRMAKSDLAARPIYHYKRESIDAHLTVVFAALAIARTIQARTGLSIKKFLHALRPLTSAVINTGTQTLTIPPAISPEAQQILDALPGQGVH</sequence>
<name>A0A1G6GEG6_9ACTN</name>
<dbReference type="InterPro" id="IPR002559">
    <property type="entry name" value="Transposase_11"/>
</dbReference>
<organism evidence="2 3">
    <name type="scientific">Raineyella antarctica</name>
    <dbReference type="NCBI Taxonomy" id="1577474"/>
    <lineage>
        <taxon>Bacteria</taxon>
        <taxon>Bacillati</taxon>
        <taxon>Actinomycetota</taxon>
        <taxon>Actinomycetes</taxon>
        <taxon>Propionibacteriales</taxon>
        <taxon>Propionibacteriaceae</taxon>
        <taxon>Raineyella</taxon>
    </lineage>
</organism>
<accession>A0A1G6GEG6</accession>
<proteinExistence type="predicted"/>
<feature type="domain" description="Transposase IS4-like" evidence="1">
    <location>
        <begin position="200"/>
        <end position="439"/>
    </location>
</feature>
<protein>
    <submittedName>
        <fullName evidence="2">Transposase DDE domain-containing protein</fullName>
    </submittedName>
</protein>
<gene>
    <name evidence="2" type="ORF">GA0111570_102188</name>
</gene>
<dbReference type="InterPro" id="IPR047654">
    <property type="entry name" value="IS1634_transpos"/>
</dbReference>
<dbReference type="AlphaFoldDB" id="A0A1G6GEG6"/>
<dbReference type="PANTHER" id="PTHR34614">
    <property type="match status" value="1"/>
</dbReference>
<dbReference type="Gene3D" id="3.90.350.10">
    <property type="entry name" value="Transposase Inhibitor Protein From Tn5, Chain A, domain 1"/>
    <property type="match status" value="1"/>
</dbReference>
<dbReference type="InterPro" id="IPR012337">
    <property type="entry name" value="RNaseH-like_sf"/>
</dbReference>
<evidence type="ECO:0000313" key="2">
    <source>
        <dbReference type="EMBL" id="SDB80398.1"/>
    </source>
</evidence>
<dbReference type="EMBL" id="FMYF01000002">
    <property type="protein sequence ID" value="SDB80398.1"/>
    <property type="molecule type" value="Genomic_DNA"/>
</dbReference>
<keyword evidence="3" id="KW-1185">Reference proteome</keyword>
<dbReference type="GO" id="GO:0004803">
    <property type="term" value="F:transposase activity"/>
    <property type="evidence" value="ECO:0007669"/>
    <property type="project" value="InterPro"/>
</dbReference>
<dbReference type="STRING" id="1577474.GA0111570_102188"/>
<dbReference type="GO" id="GO:0003677">
    <property type="term" value="F:DNA binding"/>
    <property type="evidence" value="ECO:0007669"/>
    <property type="project" value="InterPro"/>
</dbReference>
<evidence type="ECO:0000313" key="3">
    <source>
        <dbReference type="Proteomes" id="UP000199086"/>
    </source>
</evidence>
<dbReference type="Pfam" id="PF01609">
    <property type="entry name" value="DDE_Tnp_1"/>
    <property type="match status" value="1"/>
</dbReference>
<dbReference type="PANTHER" id="PTHR34614:SF2">
    <property type="entry name" value="TRANSPOSASE IS4-LIKE DOMAIN-CONTAINING PROTEIN"/>
    <property type="match status" value="1"/>
</dbReference>